<dbReference type="InterPro" id="IPR018712">
    <property type="entry name" value="Tle1-like_cat"/>
</dbReference>
<reference evidence="2 3" key="1">
    <citation type="journal article" date="2019" name="Nat. Ecol. Evol.">
        <title>Megaphylogeny resolves global patterns of mushroom evolution.</title>
        <authorList>
            <person name="Varga T."/>
            <person name="Krizsan K."/>
            <person name="Foldi C."/>
            <person name="Dima B."/>
            <person name="Sanchez-Garcia M."/>
            <person name="Sanchez-Ramirez S."/>
            <person name="Szollosi G.J."/>
            <person name="Szarkandi J.G."/>
            <person name="Papp V."/>
            <person name="Albert L."/>
            <person name="Andreopoulos W."/>
            <person name="Angelini C."/>
            <person name="Antonin V."/>
            <person name="Barry K.W."/>
            <person name="Bougher N.L."/>
            <person name="Buchanan P."/>
            <person name="Buyck B."/>
            <person name="Bense V."/>
            <person name="Catcheside P."/>
            <person name="Chovatia M."/>
            <person name="Cooper J."/>
            <person name="Damon W."/>
            <person name="Desjardin D."/>
            <person name="Finy P."/>
            <person name="Geml J."/>
            <person name="Haridas S."/>
            <person name="Hughes K."/>
            <person name="Justo A."/>
            <person name="Karasinski D."/>
            <person name="Kautmanova I."/>
            <person name="Kiss B."/>
            <person name="Kocsube S."/>
            <person name="Kotiranta H."/>
            <person name="LaButti K.M."/>
            <person name="Lechner B.E."/>
            <person name="Liimatainen K."/>
            <person name="Lipzen A."/>
            <person name="Lukacs Z."/>
            <person name="Mihaltcheva S."/>
            <person name="Morgado L.N."/>
            <person name="Niskanen T."/>
            <person name="Noordeloos M.E."/>
            <person name="Ohm R.A."/>
            <person name="Ortiz-Santana B."/>
            <person name="Ovrebo C."/>
            <person name="Racz N."/>
            <person name="Riley R."/>
            <person name="Savchenko A."/>
            <person name="Shiryaev A."/>
            <person name="Soop K."/>
            <person name="Spirin V."/>
            <person name="Szebenyi C."/>
            <person name="Tomsovsky M."/>
            <person name="Tulloss R.E."/>
            <person name="Uehling J."/>
            <person name="Grigoriev I.V."/>
            <person name="Vagvolgyi C."/>
            <person name="Papp T."/>
            <person name="Martin F.M."/>
            <person name="Miettinen O."/>
            <person name="Hibbett D.S."/>
            <person name="Nagy L.G."/>
        </authorList>
    </citation>
    <scope>NUCLEOTIDE SEQUENCE [LARGE SCALE GENOMIC DNA]</scope>
    <source>
        <strain evidence="2 3">CBS 962.96</strain>
    </source>
</reference>
<evidence type="ECO:0000313" key="3">
    <source>
        <dbReference type="Proteomes" id="UP000297245"/>
    </source>
</evidence>
<evidence type="ECO:0000259" key="1">
    <source>
        <dbReference type="Pfam" id="PF09994"/>
    </source>
</evidence>
<accession>A0A4S8L8V3</accession>
<gene>
    <name evidence="2" type="ORF">K435DRAFT_686130</name>
</gene>
<dbReference type="PANTHER" id="PTHR33840:SF2">
    <property type="entry name" value="TLE1 PHOSPHOLIPASE DOMAIN-CONTAINING PROTEIN"/>
    <property type="match status" value="1"/>
</dbReference>
<proteinExistence type="predicted"/>
<dbReference type="OrthoDB" id="538223at2759"/>
<sequence>MYSAISFNVQECIVPPSNGNATNSNPVTNTIRKTIKRKDKAKCGCYCDSSCNCDCTCESHCYCAGRDKCELDCRRFKGRNLIVSIDGTSNQFGSNNTNVVELHSRIIRKYNEDDNQEQLKCYLSGIGTALPPSRLAFSYWKVKFGNWIDLAVAWSCSHFLIFALDLWLMDHYRPGDRIFLFGECFSSHHRILLTCFTVGFSRGAYQIRTLAGIIHTLGLLEAGNKSLIPLYVQMSIKTKDKDTGIMVDNFKKTFSHKKPEVRVHFVGAWDTVSSIGVIRQMPLPFTNTSDHVCYFRHALALDECRVKFIPEYLASSEGSPDVVGNLTSFGSDSKEVWFAGSHSDIIPLLWMENQARIAGLVLDYRPSGGEWDWKALAKESPTNSLTAGWYIFEDLPITSWQFFSSP</sequence>
<dbReference type="Pfam" id="PF09994">
    <property type="entry name" value="T6SS_Tle1-like_cat"/>
    <property type="match status" value="1"/>
</dbReference>
<dbReference type="Proteomes" id="UP000297245">
    <property type="component" value="Unassembled WGS sequence"/>
</dbReference>
<dbReference type="EMBL" id="ML179563">
    <property type="protein sequence ID" value="THU85157.1"/>
    <property type="molecule type" value="Genomic_DNA"/>
</dbReference>
<keyword evidence="3" id="KW-1185">Reference proteome</keyword>
<dbReference type="AlphaFoldDB" id="A0A4S8L8V3"/>
<feature type="domain" description="T6SS Phospholipase effector Tle1-like catalytic" evidence="1">
    <location>
        <begin position="79"/>
        <end position="345"/>
    </location>
</feature>
<organism evidence="2 3">
    <name type="scientific">Dendrothele bispora (strain CBS 962.96)</name>
    <dbReference type="NCBI Taxonomy" id="1314807"/>
    <lineage>
        <taxon>Eukaryota</taxon>
        <taxon>Fungi</taxon>
        <taxon>Dikarya</taxon>
        <taxon>Basidiomycota</taxon>
        <taxon>Agaricomycotina</taxon>
        <taxon>Agaricomycetes</taxon>
        <taxon>Agaricomycetidae</taxon>
        <taxon>Agaricales</taxon>
        <taxon>Agaricales incertae sedis</taxon>
        <taxon>Dendrothele</taxon>
    </lineage>
</organism>
<protein>
    <recommendedName>
        <fullName evidence="1">T6SS Phospholipase effector Tle1-like catalytic domain-containing protein</fullName>
    </recommendedName>
</protein>
<evidence type="ECO:0000313" key="2">
    <source>
        <dbReference type="EMBL" id="THU85157.1"/>
    </source>
</evidence>
<dbReference type="PANTHER" id="PTHR33840">
    <property type="match status" value="1"/>
</dbReference>
<feature type="non-terminal residue" evidence="2">
    <location>
        <position position="406"/>
    </location>
</feature>
<name>A0A4S8L8V3_DENBC</name>